<evidence type="ECO:0000256" key="2">
    <source>
        <dbReference type="ARBA" id="ARBA00022690"/>
    </source>
</evidence>
<evidence type="ECO:0000259" key="5">
    <source>
        <dbReference type="SMART" id="SM00093"/>
    </source>
</evidence>
<comment type="caution">
    <text evidence="6">The sequence shown here is derived from an EMBL/GenBank/DDBJ whole genome shotgun (WGS) entry which is preliminary data.</text>
</comment>
<keyword evidence="7" id="KW-1185">Reference proteome</keyword>
<accession>A0AAN7VVE5</accession>
<dbReference type="InterPro" id="IPR023796">
    <property type="entry name" value="Serpin_dom"/>
</dbReference>
<sequence>MCPLSVEIVLAMVFSGAGGKTAKQLSLAAHLPNDHEEVVEMFSELIPQLESSDKYTFESANKIYVQNTYKIQKQYNDIVVNKFKSEIESIDFVSHNAASNMNEWVEKKTHNKITNLINQDDLDEDSRLMILNAMYFKGEWIKGFKESNTEPKPFFLNSTHYIDTDMMSNKGSYKYYEDTELKAKFLEIPYKGNDVSMIIALPDKPEDINTLENNMDIVLKPKFQHLVNINIRIPKFEVKESIKFKKILQSLGAVLPFEDGANFNAMLSAESPEQLKIAEIVQKAVIEVDEKGTVAAASSAAQMQNWRAAKILPDTYFYADHPFIFFLKHKTLGVTFIGRYSAPKGIIQTGKYEAPVDPEFENLKVQIPTDI</sequence>
<dbReference type="PANTHER" id="PTHR11461">
    <property type="entry name" value="SERINE PROTEASE INHIBITOR, SERPIN"/>
    <property type="match status" value="1"/>
</dbReference>
<dbReference type="InterPro" id="IPR036186">
    <property type="entry name" value="Serpin_sf"/>
</dbReference>
<dbReference type="InterPro" id="IPR000215">
    <property type="entry name" value="Serpin_fam"/>
</dbReference>
<dbReference type="InterPro" id="IPR023795">
    <property type="entry name" value="Serpin_CS"/>
</dbReference>
<dbReference type="CDD" id="cd19601">
    <property type="entry name" value="serpin42Da-like"/>
    <property type="match status" value="1"/>
</dbReference>
<feature type="domain" description="Serpin" evidence="5">
    <location>
        <begin position="2"/>
        <end position="343"/>
    </location>
</feature>
<dbReference type="AlphaFoldDB" id="A0AAN7VVE5"/>
<dbReference type="Proteomes" id="UP001329430">
    <property type="component" value="Chromosome 1"/>
</dbReference>
<dbReference type="EMBL" id="JAVRBK010000001">
    <property type="protein sequence ID" value="KAK5650358.1"/>
    <property type="molecule type" value="Genomic_DNA"/>
</dbReference>
<dbReference type="PROSITE" id="PS00284">
    <property type="entry name" value="SERPIN"/>
    <property type="match status" value="1"/>
</dbReference>
<dbReference type="InterPro" id="IPR042178">
    <property type="entry name" value="Serpin_sf_1"/>
</dbReference>
<dbReference type="GO" id="GO:0005615">
    <property type="term" value="C:extracellular space"/>
    <property type="evidence" value="ECO:0007669"/>
    <property type="project" value="InterPro"/>
</dbReference>
<dbReference type="Gene3D" id="3.30.497.10">
    <property type="entry name" value="Antithrombin, subunit I, domain 2"/>
    <property type="match status" value="1"/>
</dbReference>
<gene>
    <name evidence="6" type="ORF">RI129_001387</name>
</gene>
<keyword evidence="2" id="KW-0646">Protease inhibitor</keyword>
<name>A0AAN7VVE5_9COLE</name>
<evidence type="ECO:0000256" key="1">
    <source>
        <dbReference type="ARBA" id="ARBA00009500"/>
    </source>
</evidence>
<dbReference type="SUPFAM" id="SSF56574">
    <property type="entry name" value="Serpins"/>
    <property type="match status" value="1"/>
</dbReference>
<protein>
    <recommendedName>
        <fullName evidence="5">Serpin domain-containing protein</fullName>
    </recommendedName>
</protein>
<dbReference type="GO" id="GO:0004867">
    <property type="term" value="F:serine-type endopeptidase inhibitor activity"/>
    <property type="evidence" value="ECO:0007669"/>
    <property type="project" value="UniProtKB-KW"/>
</dbReference>
<evidence type="ECO:0000313" key="7">
    <source>
        <dbReference type="Proteomes" id="UP001329430"/>
    </source>
</evidence>
<comment type="similarity">
    <text evidence="1 4">Belongs to the serpin family.</text>
</comment>
<dbReference type="Gene3D" id="2.30.39.10">
    <property type="entry name" value="Alpha-1-antitrypsin, domain 1"/>
    <property type="match status" value="1"/>
</dbReference>
<dbReference type="PANTHER" id="PTHR11461:SF211">
    <property type="entry name" value="GH10112P-RELATED"/>
    <property type="match status" value="1"/>
</dbReference>
<evidence type="ECO:0000256" key="3">
    <source>
        <dbReference type="ARBA" id="ARBA00022900"/>
    </source>
</evidence>
<reference evidence="6 7" key="1">
    <citation type="journal article" date="2024" name="Insects">
        <title>An Improved Chromosome-Level Genome Assembly of the Firefly Pyrocoelia pectoralis.</title>
        <authorList>
            <person name="Fu X."/>
            <person name="Meyer-Rochow V.B."/>
            <person name="Ballantyne L."/>
            <person name="Zhu X."/>
        </authorList>
    </citation>
    <scope>NUCLEOTIDE SEQUENCE [LARGE SCALE GENOMIC DNA]</scope>
    <source>
        <strain evidence="6">XCY_ONT2</strain>
    </source>
</reference>
<evidence type="ECO:0000313" key="6">
    <source>
        <dbReference type="EMBL" id="KAK5650358.1"/>
    </source>
</evidence>
<dbReference type="InterPro" id="IPR042185">
    <property type="entry name" value="Serpin_sf_2"/>
</dbReference>
<keyword evidence="3" id="KW-0722">Serine protease inhibitor</keyword>
<organism evidence="6 7">
    <name type="scientific">Pyrocoelia pectoralis</name>
    <dbReference type="NCBI Taxonomy" id="417401"/>
    <lineage>
        <taxon>Eukaryota</taxon>
        <taxon>Metazoa</taxon>
        <taxon>Ecdysozoa</taxon>
        <taxon>Arthropoda</taxon>
        <taxon>Hexapoda</taxon>
        <taxon>Insecta</taxon>
        <taxon>Pterygota</taxon>
        <taxon>Neoptera</taxon>
        <taxon>Endopterygota</taxon>
        <taxon>Coleoptera</taxon>
        <taxon>Polyphaga</taxon>
        <taxon>Elateriformia</taxon>
        <taxon>Elateroidea</taxon>
        <taxon>Lampyridae</taxon>
        <taxon>Lampyrinae</taxon>
        <taxon>Pyrocoelia</taxon>
    </lineage>
</organism>
<dbReference type="Pfam" id="PF00079">
    <property type="entry name" value="Serpin"/>
    <property type="match status" value="1"/>
</dbReference>
<evidence type="ECO:0000256" key="4">
    <source>
        <dbReference type="RuleBase" id="RU000411"/>
    </source>
</evidence>
<dbReference type="SMART" id="SM00093">
    <property type="entry name" value="SERPIN"/>
    <property type="match status" value="1"/>
</dbReference>
<proteinExistence type="inferred from homology"/>